<dbReference type="RefSeq" id="WP_200310575.1">
    <property type="nucleotide sequence ID" value="NZ_JAENIM010000023.1"/>
</dbReference>
<gene>
    <name evidence="13" type="ORF">JIN82_05135</name>
</gene>
<feature type="transmembrane region" description="Helical" evidence="11">
    <location>
        <begin position="184"/>
        <end position="202"/>
    </location>
</feature>
<evidence type="ECO:0000313" key="14">
    <source>
        <dbReference type="Proteomes" id="UP000624703"/>
    </source>
</evidence>
<evidence type="ECO:0000256" key="9">
    <source>
        <dbReference type="ARBA" id="ARBA00023049"/>
    </source>
</evidence>
<dbReference type="PANTHER" id="PTHR43221:SF2">
    <property type="entry name" value="PROTEASE HTPX HOMOLOG"/>
    <property type="match status" value="1"/>
</dbReference>
<keyword evidence="3" id="KW-0645">Protease</keyword>
<keyword evidence="2" id="KW-1003">Cell membrane</keyword>
<reference evidence="13" key="1">
    <citation type="submission" date="2021-01" db="EMBL/GenBank/DDBJ databases">
        <title>Modified the classification status of verrucomicrobia.</title>
        <authorList>
            <person name="Feng X."/>
        </authorList>
    </citation>
    <scope>NUCLEOTIDE SEQUENCE</scope>
    <source>
        <strain evidence="13">_KCTC 22039</strain>
    </source>
</reference>
<dbReference type="InterPro" id="IPR001915">
    <property type="entry name" value="Peptidase_M48"/>
</dbReference>
<dbReference type="CDD" id="cd07340">
    <property type="entry name" value="M48B_Htpx_like"/>
    <property type="match status" value="1"/>
</dbReference>
<comment type="cofactor">
    <cofactor evidence="1">
        <name>Zn(2+)</name>
        <dbReference type="ChEBI" id="CHEBI:29105"/>
    </cofactor>
</comment>
<keyword evidence="8 11" id="KW-1133">Transmembrane helix</keyword>
<accession>A0A8J7MBJ2</accession>
<protein>
    <submittedName>
        <fullName evidence="13">M48 family metallopeptidase</fullName>
    </submittedName>
</protein>
<dbReference type="PANTHER" id="PTHR43221">
    <property type="entry name" value="PROTEASE HTPX"/>
    <property type="match status" value="1"/>
</dbReference>
<evidence type="ECO:0000259" key="12">
    <source>
        <dbReference type="Pfam" id="PF01435"/>
    </source>
</evidence>
<dbReference type="EMBL" id="JAENIM010000023">
    <property type="protein sequence ID" value="MBK1790539.1"/>
    <property type="molecule type" value="Genomic_DNA"/>
</dbReference>
<evidence type="ECO:0000256" key="8">
    <source>
        <dbReference type="ARBA" id="ARBA00022989"/>
    </source>
</evidence>
<dbReference type="Gene3D" id="1.10.3680.10">
    <property type="entry name" value="TerB-like"/>
    <property type="match status" value="1"/>
</dbReference>
<sequence>MNFYEAQDAAHRRTKWLFVYFVLAVVGIVISLYFVILLGLYFGGFSNVSLWMPNVLMNTALIGCALIVCGSVFKSLQLSGGGDVVARDMGARQIDPNTSDREEKRLVNIVEEMAIASGVPVPQVWVMDDEMSINAFAAGTDPGNAVVCMSRGSLQYLNRAELQGVVAHEFSHILNGDMKMNMRIMGWIFGIMMISLIGRVLMDAIYFTGGSRSRDKNSGNLGILILVVGIGLMIVGSIGVVFARMIQAAISRQREYLADASAVQFTREPASIAGALKKIGGMGERMHASKAGEASHMFFSDAGLFSFGMATHPPIDVRIRAVEPDWDGEFSDVELDKIGSLPPRRSQMPARRPSAGMAAGLAGAAVASSRPTVPPPIPQARDVGESDFTQLATGQQIMKSLDASWIEACHQRESAQALVLGMLLAQDAELHASELSFLTEKLGEEASQLAESWSKKLLGLHSSKKIALIDLCIPSLRNLSPGEYTRFLDVSRWLISSDGQVDLFEFMLQKVVERHLQSHFNPRGHQKIKYRRIEDLMVEASIIVTTISSMSAEGEIAEVFASATQGWSQMKLMEPADCGLQSIDAAVQKFDLASPLVKRQLIQMCASAVMFDGEIHSREAEMLRAVADAMGCAMPPFVANAHLGDE</sequence>
<dbReference type="AlphaFoldDB" id="A0A8J7MBJ2"/>
<dbReference type="Gene3D" id="3.30.2010.10">
    <property type="entry name" value="Metalloproteases ('zincins'), catalytic domain"/>
    <property type="match status" value="1"/>
</dbReference>
<feature type="domain" description="Peptidase M48" evidence="12">
    <location>
        <begin position="101"/>
        <end position="323"/>
    </location>
</feature>
<evidence type="ECO:0000256" key="2">
    <source>
        <dbReference type="ARBA" id="ARBA00022475"/>
    </source>
</evidence>
<feature type="transmembrane region" description="Helical" evidence="11">
    <location>
        <begin position="222"/>
        <end position="243"/>
    </location>
</feature>
<dbReference type="Pfam" id="PF01435">
    <property type="entry name" value="Peptidase_M48"/>
    <property type="match status" value="1"/>
</dbReference>
<evidence type="ECO:0000256" key="7">
    <source>
        <dbReference type="ARBA" id="ARBA00022833"/>
    </source>
</evidence>
<feature type="transmembrane region" description="Helical" evidence="11">
    <location>
        <begin position="55"/>
        <end position="73"/>
    </location>
</feature>
<proteinExistence type="predicted"/>
<evidence type="ECO:0000256" key="10">
    <source>
        <dbReference type="ARBA" id="ARBA00023136"/>
    </source>
</evidence>
<keyword evidence="5" id="KW-0479">Metal-binding</keyword>
<keyword evidence="6" id="KW-0378">Hydrolase</keyword>
<keyword evidence="14" id="KW-1185">Reference proteome</keyword>
<evidence type="ECO:0000256" key="1">
    <source>
        <dbReference type="ARBA" id="ARBA00001947"/>
    </source>
</evidence>
<keyword evidence="4 11" id="KW-0812">Transmembrane</keyword>
<dbReference type="InterPro" id="IPR050083">
    <property type="entry name" value="HtpX_protease"/>
</dbReference>
<dbReference type="SUPFAM" id="SSF158682">
    <property type="entry name" value="TerB-like"/>
    <property type="match status" value="1"/>
</dbReference>
<comment type="caution">
    <text evidence="13">The sequence shown here is derived from an EMBL/GenBank/DDBJ whole genome shotgun (WGS) entry which is preliminary data.</text>
</comment>
<evidence type="ECO:0000256" key="3">
    <source>
        <dbReference type="ARBA" id="ARBA00022670"/>
    </source>
</evidence>
<keyword evidence="10 11" id="KW-0472">Membrane</keyword>
<feature type="transmembrane region" description="Helical" evidence="11">
    <location>
        <begin position="17"/>
        <end position="43"/>
    </location>
</feature>
<keyword evidence="9" id="KW-0482">Metalloprotease</keyword>
<evidence type="ECO:0000256" key="6">
    <source>
        <dbReference type="ARBA" id="ARBA00022801"/>
    </source>
</evidence>
<evidence type="ECO:0000256" key="4">
    <source>
        <dbReference type="ARBA" id="ARBA00022692"/>
    </source>
</evidence>
<evidence type="ECO:0000256" key="5">
    <source>
        <dbReference type="ARBA" id="ARBA00022723"/>
    </source>
</evidence>
<name>A0A8J7MBJ2_9BACT</name>
<dbReference type="GO" id="GO:0004222">
    <property type="term" value="F:metalloendopeptidase activity"/>
    <property type="evidence" value="ECO:0007669"/>
    <property type="project" value="InterPro"/>
</dbReference>
<dbReference type="GO" id="GO:0046872">
    <property type="term" value="F:metal ion binding"/>
    <property type="evidence" value="ECO:0007669"/>
    <property type="project" value="UniProtKB-KW"/>
</dbReference>
<dbReference type="Proteomes" id="UP000624703">
    <property type="component" value="Unassembled WGS sequence"/>
</dbReference>
<keyword evidence="7" id="KW-0862">Zinc</keyword>
<dbReference type="InterPro" id="IPR029024">
    <property type="entry name" value="TerB-like"/>
</dbReference>
<evidence type="ECO:0000313" key="13">
    <source>
        <dbReference type="EMBL" id="MBK1790539.1"/>
    </source>
</evidence>
<dbReference type="GO" id="GO:0006508">
    <property type="term" value="P:proteolysis"/>
    <property type="evidence" value="ECO:0007669"/>
    <property type="project" value="UniProtKB-KW"/>
</dbReference>
<evidence type="ECO:0000256" key="11">
    <source>
        <dbReference type="SAM" id="Phobius"/>
    </source>
</evidence>
<organism evidence="13 14">
    <name type="scientific">Persicirhabdus sediminis</name>
    <dbReference type="NCBI Taxonomy" id="454144"/>
    <lineage>
        <taxon>Bacteria</taxon>
        <taxon>Pseudomonadati</taxon>
        <taxon>Verrucomicrobiota</taxon>
        <taxon>Verrucomicrobiia</taxon>
        <taxon>Verrucomicrobiales</taxon>
        <taxon>Verrucomicrobiaceae</taxon>
        <taxon>Persicirhabdus</taxon>
    </lineage>
</organism>